<dbReference type="KEGG" id="sjv:SJAV_10950"/>
<feature type="transmembrane region" description="Helical" evidence="1">
    <location>
        <begin position="86"/>
        <end position="108"/>
    </location>
</feature>
<keyword evidence="1" id="KW-1133">Transmembrane helix</keyword>
<sequence>MAKSLLDTYNSLASKFSKNQYTPALAAAELASLIVIYIAGMDIAIFKLPLLGGPITAHIYAAAFAVIFAIATYGSATRANNTVLRVLAVLNILSVLGAAFEGLFYFGGFVIPDYALGMGIGFVFTVVFASALMFYAMRK</sequence>
<feature type="transmembrane region" description="Helical" evidence="1">
    <location>
        <begin position="114"/>
        <end position="136"/>
    </location>
</feature>
<feature type="transmembrane region" description="Helical" evidence="1">
    <location>
        <begin position="21"/>
        <end position="45"/>
    </location>
</feature>
<dbReference type="AlphaFoldDB" id="A0AAT9GQR4"/>
<dbReference type="GeneID" id="92354020"/>
<organism evidence="2">
    <name type="scientific">Sulfurisphaera javensis</name>
    <dbReference type="NCBI Taxonomy" id="2049879"/>
    <lineage>
        <taxon>Archaea</taxon>
        <taxon>Thermoproteota</taxon>
        <taxon>Thermoprotei</taxon>
        <taxon>Sulfolobales</taxon>
        <taxon>Sulfolobaceae</taxon>
        <taxon>Sulfurisphaera</taxon>
    </lineage>
</organism>
<gene>
    <name evidence="2" type="ORF">SJAV_10950</name>
</gene>
<reference evidence="2" key="1">
    <citation type="submission" date="2024-03" db="EMBL/GenBank/DDBJ databases">
        <title>Complete genome sequence of Sulfurisphaera javensis strain KD-1.</title>
        <authorList>
            <person name="Sakai H."/>
            <person name="Nur N."/>
            <person name="Suwanto A."/>
            <person name="Kurosawa N."/>
        </authorList>
    </citation>
    <scope>NUCLEOTIDE SEQUENCE</scope>
    <source>
        <strain evidence="2">KD-1</strain>
    </source>
</reference>
<protein>
    <submittedName>
        <fullName evidence="2">Uncharacterized protein</fullName>
    </submittedName>
</protein>
<proteinExistence type="predicted"/>
<evidence type="ECO:0000313" key="2">
    <source>
        <dbReference type="EMBL" id="BFH73151.1"/>
    </source>
</evidence>
<name>A0AAT9GQR4_9CREN</name>
<dbReference type="RefSeq" id="WP_369611318.1">
    <property type="nucleotide sequence ID" value="NZ_AP031322.1"/>
</dbReference>
<evidence type="ECO:0000256" key="1">
    <source>
        <dbReference type="SAM" id="Phobius"/>
    </source>
</evidence>
<dbReference type="EMBL" id="AP031322">
    <property type="protein sequence ID" value="BFH73151.1"/>
    <property type="molecule type" value="Genomic_DNA"/>
</dbReference>
<accession>A0AAT9GQR4</accession>
<keyword evidence="1" id="KW-0472">Membrane</keyword>
<keyword evidence="1" id="KW-0812">Transmembrane</keyword>
<feature type="transmembrane region" description="Helical" evidence="1">
    <location>
        <begin position="57"/>
        <end position="74"/>
    </location>
</feature>